<dbReference type="KEGG" id="broo:brsh051_03710"/>
<dbReference type="RefSeq" id="WP_286267023.1">
    <property type="nucleotide sequence ID" value="NZ_AP028056.1"/>
</dbReference>
<evidence type="ECO:0000313" key="4">
    <source>
        <dbReference type="Proteomes" id="UP001431656"/>
    </source>
</evidence>
<keyword evidence="2" id="KW-0732">Signal</keyword>
<dbReference type="EMBL" id="AP028056">
    <property type="protein sequence ID" value="BEH01090.1"/>
    <property type="molecule type" value="Genomic_DNA"/>
</dbReference>
<feature type="signal peptide" evidence="2">
    <location>
        <begin position="1"/>
        <end position="18"/>
    </location>
</feature>
<evidence type="ECO:0008006" key="5">
    <source>
        <dbReference type="Google" id="ProtNLM"/>
    </source>
</evidence>
<reference evidence="3" key="1">
    <citation type="journal article" date="2024" name="Int. J. Syst. Evol. Microbiol.">
        <title>Brooklawnia propionicigenes sp. nov., a facultatively anaerobic, propionate-producing bacterium isolated from a methanogenic reactor treating waste from cattle farms.</title>
        <authorList>
            <person name="Akita Y."/>
            <person name="Ueki A."/>
            <person name="Tonouchi A."/>
            <person name="Sugawara Y."/>
            <person name="Honma S."/>
            <person name="Kaku N."/>
            <person name="Ueki K."/>
        </authorList>
    </citation>
    <scope>NUCLEOTIDE SEQUENCE</scope>
    <source>
        <strain evidence="3">SH051</strain>
    </source>
</reference>
<keyword evidence="4" id="KW-1185">Reference proteome</keyword>
<organism evidence="3 4">
    <name type="scientific">Brooklawnia propionicigenes</name>
    <dbReference type="NCBI Taxonomy" id="3041175"/>
    <lineage>
        <taxon>Bacteria</taxon>
        <taxon>Bacillati</taxon>
        <taxon>Actinomycetota</taxon>
        <taxon>Actinomycetes</taxon>
        <taxon>Propionibacteriales</taxon>
        <taxon>Propionibacteriaceae</taxon>
        <taxon>Brooklawnia</taxon>
    </lineage>
</organism>
<evidence type="ECO:0000256" key="2">
    <source>
        <dbReference type="SAM" id="SignalP"/>
    </source>
</evidence>
<proteinExistence type="predicted"/>
<sequence length="188" mass="20364">MHRSVFAVVALAVSLVLAGCSPGGVDESPDSPSPSVSVPAPPSSVNAETEALYAEAEYVFLQSMEFRYRFERDGDYTSFPEELGDLLADPFLASVRQLYDYGQQHGLHGQAGTQPKLAIRPYPGASKDGSEVALRVCLDTTEAPALDADGQVFSEGGLFFMELFFKHVDGRLKLFSGTTTEIEQCPFD</sequence>
<evidence type="ECO:0000256" key="1">
    <source>
        <dbReference type="SAM" id="MobiDB-lite"/>
    </source>
</evidence>
<name>A0AAN0K5W7_9ACTN</name>
<accession>A0AAN0K5W7</accession>
<dbReference type="AlphaFoldDB" id="A0AAN0K5W7"/>
<feature type="chain" id="PRO_5042847013" description="Lipoprotein" evidence="2">
    <location>
        <begin position="19"/>
        <end position="188"/>
    </location>
</feature>
<feature type="compositionally biased region" description="Low complexity" evidence="1">
    <location>
        <begin position="33"/>
        <end position="44"/>
    </location>
</feature>
<protein>
    <recommendedName>
        <fullName evidence="5">Lipoprotein</fullName>
    </recommendedName>
</protein>
<gene>
    <name evidence="3" type="ORF">brsh051_03710</name>
</gene>
<feature type="region of interest" description="Disordered" evidence="1">
    <location>
        <begin position="23"/>
        <end position="44"/>
    </location>
</feature>
<dbReference type="PROSITE" id="PS51257">
    <property type="entry name" value="PROKAR_LIPOPROTEIN"/>
    <property type="match status" value="1"/>
</dbReference>
<evidence type="ECO:0000313" key="3">
    <source>
        <dbReference type="EMBL" id="BEH01090.1"/>
    </source>
</evidence>
<dbReference type="Proteomes" id="UP001431656">
    <property type="component" value="Chromosome"/>
</dbReference>